<dbReference type="Pfam" id="PF04389">
    <property type="entry name" value="Peptidase_M28"/>
    <property type="match status" value="1"/>
</dbReference>
<dbReference type="SUPFAM" id="SSF53187">
    <property type="entry name" value="Zn-dependent exopeptidases"/>
    <property type="match status" value="1"/>
</dbReference>
<protein>
    <submittedName>
        <fullName evidence="2">Aminopeptidase</fullName>
    </submittedName>
</protein>
<dbReference type="AlphaFoldDB" id="A0A3B0TGL8"/>
<dbReference type="PANTHER" id="PTHR12147">
    <property type="entry name" value="METALLOPEPTIDASE M28 FAMILY MEMBER"/>
    <property type="match status" value="1"/>
</dbReference>
<reference evidence="2" key="1">
    <citation type="submission" date="2018-06" db="EMBL/GenBank/DDBJ databases">
        <authorList>
            <person name="Zhirakovskaya E."/>
        </authorList>
    </citation>
    <scope>NUCLEOTIDE SEQUENCE</scope>
</reference>
<dbReference type="InterPro" id="IPR045175">
    <property type="entry name" value="M28_fam"/>
</dbReference>
<dbReference type="EMBL" id="UOEN01000356">
    <property type="protein sequence ID" value="VAW17088.1"/>
    <property type="molecule type" value="Genomic_DNA"/>
</dbReference>
<keyword evidence="2" id="KW-0645">Protease</keyword>
<sequence>MKKIIFFFISAMFISCGSGKKSTESVNAKKIEFATEINADDLKEHLYIFASDILEGRRTGEKGQKMAANYLTAYYKNLGLKAPKGHDDYLQIIPKEFFKNASKASSENVVAYIEGSELPNEILVISAHYDHLGKKGEEVYNGADDDGSGTTALMEIAQAFQVAAKKGYRPKRSILFLHLTGEEEGLFGSKYYTSHPIFPLNNTVANLNIDMVGRVDEKHKNNPNYIYLIGADKLSSELHKLSEETNKIYSKLKLDYTYNDEKDPNRFYYRSDHYNFAKNNIPVIFYFNGVHEDYHKPTDTPDKINYEILAKRAQLVFYTAWEIVNRENKLVVDKK</sequence>
<accession>A0A3B0TGL8</accession>
<dbReference type="Gene3D" id="3.40.630.10">
    <property type="entry name" value="Zn peptidases"/>
    <property type="match status" value="1"/>
</dbReference>
<proteinExistence type="predicted"/>
<name>A0A3B0TGL8_9ZZZZ</name>
<organism evidence="2">
    <name type="scientific">hydrothermal vent metagenome</name>
    <dbReference type="NCBI Taxonomy" id="652676"/>
    <lineage>
        <taxon>unclassified sequences</taxon>
        <taxon>metagenomes</taxon>
        <taxon>ecological metagenomes</taxon>
    </lineage>
</organism>
<gene>
    <name evidence="2" type="ORF">MNBD_BACTEROID05-1156</name>
</gene>
<keyword evidence="2" id="KW-0031">Aminopeptidase</keyword>
<evidence type="ECO:0000313" key="2">
    <source>
        <dbReference type="EMBL" id="VAW17088.1"/>
    </source>
</evidence>
<dbReference type="PROSITE" id="PS51257">
    <property type="entry name" value="PROKAR_LIPOPROTEIN"/>
    <property type="match status" value="1"/>
</dbReference>
<dbReference type="GO" id="GO:0004177">
    <property type="term" value="F:aminopeptidase activity"/>
    <property type="evidence" value="ECO:0007669"/>
    <property type="project" value="UniProtKB-KW"/>
</dbReference>
<dbReference type="InterPro" id="IPR007484">
    <property type="entry name" value="Peptidase_M28"/>
</dbReference>
<evidence type="ECO:0000259" key="1">
    <source>
        <dbReference type="Pfam" id="PF04389"/>
    </source>
</evidence>
<keyword evidence="2" id="KW-0378">Hydrolase</keyword>
<dbReference type="PANTHER" id="PTHR12147:SF26">
    <property type="entry name" value="PEPTIDASE M28 DOMAIN-CONTAINING PROTEIN"/>
    <property type="match status" value="1"/>
</dbReference>
<dbReference type="GO" id="GO:0008235">
    <property type="term" value="F:metalloexopeptidase activity"/>
    <property type="evidence" value="ECO:0007669"/>
    <property type="project" value="InterPro"/>
</dbReference>
<dbReference type="GO" id="GO:0006508">
    <property type="term" value="P:proteolysis"/>
    <property type="evidence" value="ECO:0007669"/>
    <property type="project" value="InterPro"/>
</dbReference>
<dbReference type="CDD" id="cd05660">
    <property type="entry name" value="M28_like_PA"/>
    <property type="match status" value="1"/>
</dbReference>
<feature type="domain" description="Peptidase M28" evidence="1">
    <location>
        <begin position="108"/>
        <end position="318"/>
    </location>
</feature>